<accession>A0A5Q2N3K9</accession>
<dbReference type="AlphaFoldDB" id="A0A5Q2N3K9"/>
<evidence type="ECO:0000313" key="1">
    <source>
        <dbReference type="EMBL" id="QGG48459.1"/>
    </source>
</evidence>
<protein>
    <submittedName>
        <fullName evidence="1">Uncharacterized protein</fullName>
    </submittedName>
</protein>
<sequence>MKPFVATLLLSSLLFTGSHELTVTWNVDTLKANGDCTKEQGAGRAKRAVVWETKTVGFSREKGFVDLRAGRPV</sequence>
<organism evidence="1 2">
    <name type="scientific">Heliorestis convoluta</name>
    <dbReference type="NCBI Taxonomy" id="356322"/>
    <lineage>
        <taxon>Bacteria</taxon>
        <taxon>Bacillati</taxon>
        <taxon>Bacillota</taxon>
        <taxon>Clostridia</taxon>
        <taxon>Eubacteriales</taxon>
        <taxon>Heliobacteriaceae</taxon>
        <taxon>Heliorestis</taxon>
    </lineage>
</organism>
<name>A0A5Q2N3K9_9FIRM</name>
<gene>
    <name evidence="1" type="ORF">FTV88_2361</name>
</gene>
<keyword evidence="2" id="KW-1185">Reference proteome</keyword>
<proteinExistence type="predicted"/>
<dbReference type="RefSeq" id="WP_153725632.1">
    <property type="nucleotide sequence ID" value="NZ_CP045875.1"/>
</dbReference>
<dbReference type="KEGG" id="hcv:FTV88_2361"/>
<dbReference type="EMBL" id="CP045875">
    <property type="protein sequence ID" value="QGG48459.1"/>
    <property type="molecule type" value="Genomic_DNA"/>
</dbReference>
<evidence type="ECO:0000313" key="2">
    <source>
        <dbReference type="Proteomes" id="UP000366051"/>
    </source>
</evidence>
<dbReference type="Proteomes" id="UP000366051">
    <property type="component" value="Chromosome"/>
</dbReference>
<reference evidence="2" key="1">
    <citation type="submission" date="2019-11" db="EMBL/GenBank/DDBJ databases">
        <title>Genome sequence of Heliorestis convoluta strain HH, an alkaliphilic and minimalistic phototrophic bacterium from a soda lake in Egypt.</title>
        <authorList>
            <person name="Dewey E.D."/>
            <person name="Stokes L.M."/>
            <person name="Burchell B.M."/>
            <person name="Shaffer K.N."/>
            <person name="Huntington A.M."/>
            <person name="Baker J.M."/>
            <person name="Nadendla S."/>
            <person name="Giglio M.G."/>
            <person name="Touchman J.W."/>
            <person name="Blankenship R.E."/>
            <person name="Madigan M.T."/>
            <person name="Sattley W.M."/>
        </authorList>
    </citation>
    <scope>NUCLEOTIDE SEQUENCE [LARGE SCALE GENOMIC DNA]</scope>
    <source>
        <strain evidence="2">HH</strain>
    </source>
</reference>
<dbReference type="OrthoDB" id="9876105at2"/>